<dbReference type="EMBL" id="JAWDGP010003844">
    <property type="protein sequence ID" value="KAK3770422.1"/>
    <property type="molecule type" value="Genomic_DNA"/>
</dbReference>
<dbReference type="Proteomes" id="UP001283361">
    <property type="component" value="Unassembled WGS sequence"/>
</dbReference>
<comment type="caution">
    <text evidence="2">The sequence shown here is derived from an EMBL/GenBank/DDBJ whole genome shotgun (WGS) entry which is preliminary data.</text>
</comment>
<keyword evidence="1" id="KW-0732">Signal</keyword>
<organism evidence="2 3">
    <name type="scientific">Elysia crispata</name>
    <name type="common">lettuce slug</name>
    <dbReference type="NCBI Taxonomy" id="231223"/>
    <lineage>
        <taxon>Eukaryota</taxon>
        <taxon>Metazoa</taxon>
        <taxon>Spiralia</taxon>
        <taxon>Lophotrochozoa</taxon>
        <taxon>Mollusca</taxon>
        <taxon>Gastropoda</taxon>
        <taxon>Heterobranchia</taxon>
        <taxon>Euthyneura</taxon>
        <taxon>Panpulmonata</taxon>
        <taxon>Sacoglossa</taxon>
        <taxon>Placobranchoidea</taxon>
        <taxon>Plakobranchidae</taxon>
        <taxon>Elysia</taxon>
    </lineage>
</organism>
<feature type="signal peptide" evidence="1">
    <location>
        <begin position="1"/>
        <end position="23"/>
    </location>
</feature>
<evidence type="ECO:0000313" key="3">
    <source>
        <dbReference type="Proteomes" id="UP001283361"/>
    </source>
</evidence>
<protein>
    <submittedName>
        <fullName evidence="2">Uncharacterized protein</fullName>
    </submittedName>
</protein>
<dbReference type="AlphaFoldDB" id="A0AAE0ZJT7"/>
<proteinExistence type="predicted"/>
<accession>A0AAE0ZJT7</accession>
<evidence type="ECO:0000313" key="2">
    <source>
        <dbReference type="EMBL" id="KAK3770422.1"/>
    </source>
</evidence>
<dbReference type="PANTHER" id="PTHR37916">
    <property type="entry name" value="CHITIN-BINDING TYPE-4 DOMAIN-CONTAINING PROTEIN"/>
    <property type="match status" value="1"/>
</dbReference>
<reference evidence="2" key="1">
    <citation type="journal article" date="2023" name="G3 (Bethesda)">
        <title>A reference genome for the long-term kleptoplast-retaining sea slug Elysia crispata morphotype clarki.</title>
        <authorList>
            <person name="Eastman K.E."/>
            <person name="Pendleton A.L."/>
            <person name="Shaikh M.A."/>
            <person name="Suttiyut T."/>
            <person name="Ogas R."/>
            <person name="Tomko P."/>
            <person name="Gavelis G."/>
            <person name="Widhalm J.R."/>
            <person name="Wisecaver J.H."/>
        </authorList>
    </citation>
    <scope>NUCLEOTIDE SEQUENCE</scope>
    <source>
        <strain evidence="2">ECLA1</strain>
    </source>
</reference>
<keyword evidence="3" id="KW-1185">Reference proteome</keyword>
<evidence type="ECO:0000256" key="1">
    <source>
        <dbReference type="SAM" id="SignalP"/>
    </source>
</evidence>
<name>A0AAE0ZJT7_9GAST</name>
<gene>
    <name evidence="2" type="ORF">RRG08_012164</name>
</gene>
<feature type="chain" id="PRO_5042220606" evidence="1">
    <location>
        <begin position="24"/>
        <end position="582"/>
    </location>
</feature>
<sequence>MCRSGSLPLLCLVLYVVLRPSHTHLCLLTPRQRGDLDISKGGSHTCFRHGAECGGQPPQVPSEIVLDGGRPVFIKWQQNYNHYNLGFPGYMDIAIAANISTAAGYKLGHFTMLIIVPDPNECDQDNQRNYTAVVILPNQDCDHCVIRARYFAHKPGETTFYQCADVKIKATKHSMDIMKNNRDLQLLDKVDESHKNSEEQTDWSRAGEENLRRAMDFVSSFANQVPSGASAVQNGPVQSAPSIYGIANYLDNPFNSSYFSVDPDTGEKVEIGKLDFRVDSSFDPIQMTNGSTSHETAGFVPDGVFSTDPARGVTVMPINSLGSRESFPGGIIEIKTATGKTLNHYRVESYNKTAELSSFSAVLLDKESSFITFSIDPSPGQQGKFNFVVGRLFTTGMWQMLFMSNQSEDTYINFQWAEFDTDSQTLYVLLGNENDPDQLSARIYKFLLPQGYYGPNMTYVDLDVSEFTFMSFCVNRQNSNHLWAISPGLHNVTYPAYHLVDINTDFGSVWNVARLTPPGIFERYYGGTVTAGGPGVTNHQVRHVLRVADTQADVILTVDTVLMKATFSHLTNLRDLRNLVYA</sequence>
<dbReference type="PANTHER" id="PTHR37916:SF2">
    <property type="entry name" value="CHITIN-BINDING TYPE-4 DOMAIN-CONTAINING PROTEIN"/>
    <property type="match status" value="1"/>
</dbReference>